<dbReference type="Proteomes" id="UP000198662">
    <property type="component" value="Unassembled WGS sequence"/>
</dbReference>
<proteinExistence type="inferred from homology"/>
<keyword evidence="8" id="KW-0119">Carbohydrate metabolism</keyword>
<dbReference type="AlphaFoldDB" id="A0A1G9LVL5"/>
<dbReference type="EMBL" id="FNGF01000008">
    <property type="protein sequence ID" value="SDL65996.1"/>
    <property type="molecule type" value="Genomic_DNA"/>
</dbReference>
<evidence type="ECO:0000256" key="2">
    <source>
        <dbReference type="ARBA" id="ARBA00001911"/>
    </source>
</evidence>
<comment type="catalytic activity">
    <reaction evidence="1">
        <text>UDP-alpha-D-glucose = UDP-alpha-D-galactose</text>
        <dbReference type="Rhea" id="RHEA:22168"/>
        <dbReference type="ChEBI" id="CHEBI:58885"/>
        <dbReference type="ChEBI" id="CHEBI:66914"/>
        <dbReference type="EC" id="5.1.3.2"/>
    </reaction>
</comment>
<dbReference type="SUPFAM" id="SSF51735">
    <property type="entry name" value="NAD(P)-binding Rossmann-fold domains"/>
    <property type="match status" value="1"/>
</dbReference>
<evidence type="ECO:0000256" key="1">
    <source>
        <dbReference type="ARBA" id="ARBA00000083"/>
    </source>
</evidence>
<evidence type="ECO:0000256" key="4">
    <source>
        <dbReference type="ARBA" id="ARBA00007637"/>
    </source>
</evidence>
<evidence type="ECO:0000256" key="3">
    <source>
        <dbReference type="ARBA" id="ARBA00004947"/>
    </source>
</evidence>
<protein>
    <recommendedName>
        <fullName evidence="6">UDP-glucose 4-epimerase</fullName>
        <ecNumber evidence="5">5.1.3.2</ecNumber>
    </recommendedName>
    <alternativeName>
        <fullName evidence="11">Galactowaldenase</fullName>
    </alternativeName>
    <alternativeName>
        <fullName evidence="10">UDP-galactose 4-epimerase</fullName>
    </alternativeName>
</protein>
<evidence type="ECO:0000313" key="14">
    <source>
        <dbReference type="Proteomes" id="UP000198662"/>
    </source>
</evidence>
<evidence type="ECO:0000256" key="11">
    <source>
        <dbReference type="ARBA" id="ARBA00033067"/>
    </source>
</evidence>
<dbReference type="EC" id="5.1.3.2" evidence="5"/>
<keyword evidence="9" id="KW-0413">Isomerase</keyword>
<dbReference type="PANTHER" id="PTHR43725">
    <property type="entry name" value="UDP-GLUCOSE 4-EPIMERASE"/>
    <property type="match status" value="1"/>
</dbReference>
<keyword evidence="8" id="KW-0299">Galactose metabolism</keyword>
<comment type="pathway">
    <text evidence="3">Carbohydrate metabolism; galactose metabolism.</text>
</comment>
<dbReference type="STRING" id="380244.SAMN05216298_4675"/>
<reference evidence="14" key="1">
    <citation type="submission" date="2016-10" db="EMBL/GenBank/DDBJ databases">
        <authorList>
            <person name="Varghese N."/>
            <person name="Submissions S."/>
        </authorList>
    </citation>
    <scope>NUCLEOTIDE SEQUENCE [LARGE SCALE GENOMIC DNA]</scope>
    <source>
        <strain evidence="14">CGMCC 4.3147</strain>
    </source>
</reference>
<sequence>MRLLVLGGTQFVGRAVVAEALAHGWDVTTFNRGRSGRDLAGVTAIRGDRWDRSDLELLAEAEPWDAVVDSSGYVPRNVLEVAEVLEPSARRFLFVSTLSVYEGWPVQPLTEDSPTLPCPPDADETFGTNTENGPTQYGYQKSGCEAAVLQVFGAQRSALLRAGVVLGPHEYVGRLPWWLERIARGGRVLAPGDPQRSIQPIDVRDIASFAISAVENGVVGAFNLTGSGEETFGDFLDACVKATGAAPELIWTPDEVLLEHGVRQWSELPLWRVAPGTWDVDSAKARAAGLVNRPIAETVRDTWEWLRGVQLDENERSAEIGISPQKEQRILDR</sequence>
<accession>A0A1G9LVL5</accession>
<evidence type="ECO:0000256" key="6">
    <source>
        <dbReference type="ARBA" id="ARBA00018569"/>
    </source>
</evidence>
<evidence type="ECO:0000256" key="9">
    <source>
        <dbReference type="ARBA" id="ARBA00023235"/>
    </source>
</evidence>
<dbReference type="Pfam" id="PF01370">
    <property type="entry name" value="Epimerase"/>
    <property type="match status" value="1"/>
</dbReference>
<dbReference type="GO" id="GO:0005829">
    <property type="term" value="C:cytosol"/>
    <property type="evidence" value="ECO:0007669"/>
    <property type="project" value="TreeGrafter"/>
</dbReference>
<dbReference type="GO" id="GO:0006012">
    <property type="term" value="P:galactose metabolic process"/>
    <property type="evidence" value="ECO:0007669"/>
    <property type="project" value="UniProtKB-KW"/>
</dbReference>
<dbReference type="OrthoDB" id="7941246at2"/>
<comment type="cofactor">
    <cofactor evidence="2">
        <name>NAD(+)</name>
        <dbReference type="ChEBI" id="CHEBI:57540"/>
    </cofactor>
</comment>
<dbReference type="Gene3D" id="3.40.50.720">
    <property type="entry name" value="NAD(P)-binding Rossmann-like Domain"/>
    <property type="match status" value="1"/>
</dbReference>
<dbReference type="PANTHER" id="PTHR43725:SF47">
    <property type="entry name" value="UDP-GLUCOSE 4-EPIMERASE"/>
    <property type="match status" value="1"/>
</dbReference>
<evidence type="ECO:0000256" key="8">
    <source>
        <dbReference type="ARBA" id="ARBA00023144"/>
    </source>
</evidence>
<dbReference type="InterPro" id="IPR001509">
    <property type="entry name" value="Epimerase_deHydtase"/>
</dbReference>
<evidence type="ECO:0000256" key="10">
    <source>
        <dbReference type="ARBA" id="ARBA00031367"/>
    </source>
</evidence>
<comment type="similarity">
    <text evidence="4">Belongs to the NAD(P)-dependent epimerase/dehydratase family.</text>
</comment>
<feature type="domain" description="NAD-dependent epimerase/dehydratase" evidence="12">
    <location>
        <begin position="4"/>
        <end position="218"/>
    </location>
</feature>
<keyword evidence="14" id="KW-1185">Reference proteome</keyword>
<evidence type="ECO:0000256" key="5">
    <source>
        <dbReference type="ARBA" id="ARBA00013189"/>
    </source>
</evidence>
<gene>
    <name evidence="13" type="ORF">SAMN05216298_4675</name>
</gene>
<evidence type="ECO:0000256" key="7">
    <source>
        <dbReference type="ARBA" id="ARBA00023027"/>
    </source>
</evidence>
<evidence type="ECO:0000313" key="13">
    <source>
        <dbReference type="EMBL" id="SDL65996.1"/>
    </source>
</evidence>
<dbReference type="InterPro" id="IPR036291">
    <property type="entry name" value="NAD(P)-bd_dom_sf"/>
</dbReference>
<organism evidence="13 14">
    <name type="scientific">Glycomyces sambucus</name>
    <dbReference type="NCBI Taxonomy" id="380244"/>
    <lineage>
        <taxon>Bacteria</taxon>
        <taxon>Bacillati</taxon>
        <taxon>Actinomycetota</taxon>
        <taxon>Actinomycetes</taxon>
        <taxon>Glycomycetales</taxon>
        <taxon>Glycomycetaceae</taxon>
        <taxon>Glycomyces</taxon>
    </lineage>
</organism>
<evidence type="ECO:0000259" key="12">
    <source>
        <dbReference type="Pfam" id="PF01370"/>
    </source>
</evidence>
<name>A0A1G9LVL5_9ACTN</name>
<dbReference type="GO" id="GO:0003978">
    <property type="term" value="F:UDP-glucose 4-epimerase activity"/>
    <property type="evidence" value="ECO:0007669"/>
    <property type="project" value="UniProtKB-EC"/>
</dbReference>
<keyword evidence="7" id="KW-0520">NAD</keyword>